<keyword evidence="2" id="KW-1185">Reference proteome</keyword>
<dbReference type="Gramene" id="TVU19196">
    <property type="protein sequence ID" value="TVU19196"/>
    <property type="gene ID" value="EJB05_35333"/>
</dbReference>
<accession>A0A5J9U6K0</accession>
<dbReference type="EMBL" id="RWGY01000029">
    <property type="protein sequence ID" value="TVU19196.1"/>
    <property type="molecule type" value="Genomic_DNA"/>
</dbReference>
<dbReference type="AlphaFoldDB" id="A0A5J9U6K0"/>
<protein>
    <submittedName>
        <fullName evidence="1">Uncharacterized protein</fullName>
    </submittedName>
</protein>
<organism evidence="1 2">
    <name type="scientific">Eragrostis curvula</name>
    <name type="common">weeping love grass</name>
    <dbReference type="NCBI Taxonomy" id="38414"/>
    <lineage>
        <taxon>Eukaryota</taxon>
        <taxon>Viridiplantae</taxon>
        <taxon>Streptophyta</taxon>
        <taxon>Embryophyta</taxon>
        <taxon>Tracheophyta</taxon>
        <taxon>Spermatophyta</taxon>
        <taxon>Magnoliopsida</taxon>
        <taxon>Liliopsida</taxon>
        <taxon>Poales</taxon>
        <taxon>Poaceae</taxon>
        <taxon>PACMAD clade</taxon>
        <taxon>Chloridoideae</taxon>
        <taxon>Eragrostideae</taxon>
        <taxon>Eragrostidinae</taxon>
        <taxon>Eragrostis</taxon>
    </lineage>
</organism>
<feature type="non-terminal residue" evidence="1">
    <location>
        <position position="1"/>
    </location>
</feature>
<comment type="caution">
    <text evidence="1">The sequence shown here is derived from an EMBL/GenBank/DDBJ whole genome shotgun (WGS) entry which is preliminary data.</text>
</comment>
<gene>
    <name evidence="1" type="ORF">EJB05_35333</name>
</gene>
<proteinExistence type="predicted"/>
<sequence>MGGLVFIYVRGAQIQSTMFNEAAKKFYTIFEMGKICWCSSKRIAHIECLEEMVLLDSGLRRHRQSLLWLFGCCAMRPSLHGCLILQMLLKMRHDQEVAAFRTAARLFPGL</sequence>
<evidence type="ECO:0000313" key="1">
    <source>
        <dbReference type="EMBL" id="TVU19196.1"/>
    </source>
</evidence>
<reference evidence="1 2" key="1">
    <citation type="journal article" date="2019" name="Sci. Rep.">
        <title>A high-quality genome of Eragrostis curvula grass provides insights into Poaceae evolution and supports new strategies to enhance forage quality.</title>
        <authorList>
            <person name="Carballo J."/>
            <person name="Santos B.A.C.M."/>
            <person name="Zappacosta D."/>
            <person name="Garbus I."/>
            <person name="Selva J.P."/>
            <person name="Gallo C.A."/>
            <person name="Diaz A."/>
            <person name="Albertini E."/>
            <person name="Caccamo M."/>
            <person name="Echenique V."/>
        </authorList>
    </citation>
    <scope>NUCLEOTIDE SEQUENCE [LARGE SCALE GENOMIC DNA]</scope>
    <source>
        <strain evidence="2">cv. Victoria</strain>
        <tissue evidence="1">Leaf</tissue>
    </source>
</reference>
<dbReference type="Proteomes" id="UP000324897">
    <property type="component" value="Chromosome 7"/>
</dbReference>
<name>A0A5J9U6K0_9POAL</name>
<evidence type="ECO:0000313" key="2">
    <source>
        <dbReference type="Proteomes" id="UP000324897"/>
    </source>
</evidence>
<dbReference type="OrthoDB" id="1751331at2759"/>